<dbReference type="PRINTS" id="PR01651">
    <property type="entry name" value="SECGEXPORT"/>
</dbReference>
<keyword evidence="3 10" id="KW-0813">Transport</keyword>
<evidence type="ECO:0000256" key="3">
    <source>
        <dbReference type="ARBA" id="ARBA00022448"/>
    </source>
</evidence>
<dbReference type="GO" id="GO:0005886">
    <property type="term" value="C:plasma membrane"/>
    <property type="evidence" value="ECO:0007669"/>
    <property type="project" value="UniProtKB-SubCell"/>
</dbReference>
<dbReference type="Pfam" id="PF03840">
    <property type="entry name" value="SecG"/>
    <property type="match status" value="1"/>
</dbReference>
<evidence type="ECO:0000256" key="7">
    <source>
        <dbReference type="ARBA" id="ARBA00022989"/>
    </source>
</evidence>
<dbReference type="GO" id="GO:0043952">
    <property type="term" value="P:protein transport by the Sec complex"/>
    <property type="evidence" value="ECO:0007669"/>
    <property type="project" value="TreeGrafter"/>
</dbReference>
<sequence>MAVLRTVVTVVFILLCIALIILIMCQESKQAGLTGTISGMGETYWGKNKGRSLEGKLVRWTTILSVLFFVITIALNMNW</sequence>
<dbReference type="PANTHER" id="PTHR34182:SF1">
    <property type="entry name" value="PROTEIN-EXPORT MEMBRANE PROTEIN SECG"/>
    <property type="match status" value="1"/>
</dbReference>
<evidence type="ECO:0000313" key="12">
    <source>
        <dbReference type="Proteomes" id="UP000824164"/>
    </source>
</evidence>
<feature type="transmembrane region" description="Helical" evidence="10">
    <location>
        <begin position="6"/>
        <end position="25"/>
    </location>
</feature>
<dbReference type="EMBL" id="DVLT01000023">
    <property type="protein sequence ID" value="HIU02266.1"/>
    <property type="molecule type" value="Genomic_DNA"/>
</dbReference>
<reference evidence="11" key="2">
    <citation type="journal article" date="2021" name="PeerJ">
        <title>Extensive microbial diversity within the chicken gut microbiome revealed by metagenomics and culture.</title>
        <authorList>
            <person name="Gilroy R."/>
            <person name="Ravi A."/>
            <person name="Getino M."/>
            <person name="Pursley I."/>
            <person name="Horton D.L."/>
            <person name="Alikhan N.F."/>
            <person name="Baker D."/>
            <person name="Gharbi K."/>
            <person name="Hall N."/>
            <person name="Watson M."/>
            <person name="Adriaenssens E.M."/>
            <person name="Foster-Nyarko E."/>
            <person name="Jarju S."/>
            <person name="Secka A."/>
            <person name="Antonio M."/>
            <person name="Oren A."/>
            <person name="Chaudhuri R.R."/>
            <person name="La Ragione R."/>
            <person name="Hildebrand F."/>
            <person name="Pallen M.J."/>
        </authorList>
    </citation>
    <scope>NUCLEOTIDE SEQUENCE</scope>
    <source>
        <strain evidence="11">CHK187-14744</strain>
    </source>
</reference>
<evidence type="ECO:0000256" key="8">
    <source>
        <dbReference type="ARBA" id="ARBA00023010"/>
    </source>
</evidence>
<keyword evidence="9 10" id="KW-0472">Membrane</keyword>
<feature type="transmembrane region" description="Helical" evidence="10">
    <location>
        <begin position="57"/>
        <end position="77"/>
    </location>
</feature>
<protein>
    <recommendedName>
        <fullName evidence="10">Protein-export membrane protein SecG</fullName>
    </recommendedName>
</protein>
<dbReference type="InterPro" id="IPR004692">
    <property type="entry name" value="SecG"/>
</dbReference>
<keyword evidence="8 10" id="KW-0811">Translocation</keyword>
<keyword evidence="4 10" id="KW-1003">Cell membrane</keyword>
<reference evidence="11" key="1">
    <citation type="submission" date="2020-10" db="EMBL/GenBank/DDBJ databases">
        <authorList>
            <person name="Gilroy R."/>
        </authorList>
    </citation>
    <scope>NUCLEOTIDE SEQUENCE</scope>
    <source>
        <strain evidence="11">CHK187-14744</strain>
    </source>
</reference>
<evidence type="ECO:0000313" key="11">
    <source>
        <dbReference type="EMBL" id="HIU02266.1"/>
    </source>
</evidence>
<evidence type="ECO:0000256" key="9">
    <source>
        <dbReference type="ARBA" id="ARBA00023136"/>
    </source>
</evidence>
<gene>
    <name evidence="11" type="primary">secG</name>
    <name evidence="11" type="ORF">IAB63_03325</name>
</gene>
<organism evidence="11 12">
    <name type="scientific">Candidatus Onthocola gallistercoris</name>
    <dbReference type="NCBI Taxonomy" id="2840876"/>
    <lineage>
        <taxon>Bacteria</taxon>
        <taxon>Bacillati</taxon>
        <taxon>Bacillota</taxon>
        <taxon>Bacilli</taxon>
        <taxon>Candidatus Onthocola</taxon>
    </lineage>
</organism>
<proteinExistence type="inferred from homology"/>
<dbReference type="PANTHER" id="PTHR34182">
    <property type="entry name" value="PROTEIN-EXPORT MEMBRANE PROTEIN SECG"/>
    <property type="match status" value="1"/>
</dbReference>
<dbReference type="AlphaFoldDB" id="A0A9D1HFA0"/>
<dbReference type="Proteomes" id="UP000824164">
    <property type="component" value="Unassembled WGS sequence"/>
</dbReference>
<comment type="similarity">
    <text evidence="2 10">Belongs to the SecG family.</text>
</comment>
<evidence type="ECO:0000256" key="4">
    <source>
        <dbReference type="ARBA" id="ARBA00022475"/>
    </source>
</evidence>
<accession>A0A9D1HFA0</accession>
<dbReference type="GO" id="GO:0009306">
    <property type="term" value="P:protein secretion"/>
    <property type="evidence" value="ECO:0007669"/>
    <property type="project" value="UniProtKB-UniRule"/>
</dbReference>
<keyword evidence="6 10" id="KW-0653">Protein transport</keyword>
<evidence type="ECO:0000256" key="10">
    <source>
        <dbReference type="RuleBase" id="RU365087"/>
    </source>
</evidence>
<name>A0A9D1HFA0_9FIRM</name>
<comment type="subcellular location">
    <subcellularLocation>
        <location evidence="1 10">Cell membrane</location>
        <topology evidence="1 10">Multi-pass membrane protein</topology>
    </subcellularLocation>
</comment>
<comment type="function">
    <text evidence="10">Involved in protein export. Participates in an early event of protein translocation.</text>
</comment>
<evidence type="ECO:0000256" key="6">
    <source>
        <dbReference type="ARBA" id="ARBA00022927"/>
    </source>
</evidence>
<dbReference type="GO" id="GO:0015450">
    <property type="term" value="F:protein-transporting ATPase activity"/>
    <property type="evidence" value="ECO:0007669"/>
    <property type="project" value="UniProtKB-UniRule"/>
</dbReference>
<evidence type="ECO:0000256" key="5">
    <source>
        <dbReference type="ARBA" id="ARBA00022692"/>
    </source>
</evidence>
<comment type="caution">
    <text evidence="11">The sequence shown here is derived from an EMBL/GenBank/DDBJ whole genome shotgun (WGS) entry which is preliminary data.</text>
</comment>
<evidence type="ECO:0000256" key="1">
    <source>
        <dbReference type="ARBA" id="ARBA00004651"/>
    </source>
</evidence>
<keyword evidence="5 10" id="KW-0812">Transmembrane</keyword>
<dbReference type="NCBIfam" id="TIGR00810">
    <property type="entry name" value="secG"/>
    <property type="match status" value="1"/>
</dbReference>
<dbReference type="GO" id="GO:0065002">
    <property type="term" value="P:intracellular protein transmembrane transport"/>
    <property type="evidence" value="ECO:0007669"/>
    <property type="project" value="TreeGrafter"/>
</dbReference>
<keyword evidence="7 10" id="KW-1133">Transmembrane helix</keyword>
<evidence type="ECO:0000256" key="2">
    <source>
        <dbReference type="ARBA" id="ARBA00008445"/>
    </source>
</evidence>